<dbReference type="PANTHER" id="PTHR30348">
    <property type="entry name" value="UNCHARACTERIZED PROTEIN YECE"/>
    <property type="match status" value="1"/>
</dbReference>
<evidence type="ECO:0000313" key="2">
    <source>
        <dbReference type="Proteomes" id="UP000306378"/>
    </source>
</evidence>
<dbReference type="PANTHER" id="PTHR30348:SF9">
    <property type="entry name" value="UPF0759 PROTEIN YECE"/>
    <property type="match status" value="1"/>
</dbReference>
<gene>
    <name evidence="1" type="ORF">FEK34_26135</name>
</gene>
<dbReference type="Proteomes" id="UP000306378">
    <property type="component" value="Unassembled WGS sequence"/>
</dbReference>
<dbReference type="InterPro" id="IPR002763">
    <property type="entry name" value="DUF72"/>
</dbReference>
<dbReference type="RefSeq" id="WP_138452033.1">
    <property type="nucleotide sequence ID" value="NZ_VBUT01000012.1"/>
</dbReference>
<dbReference type="Gene3D" id="3.20.20.410">
    <property type="entry name" value="Protein of unknown function UPF0759"/>
    <property type="match status" value="1"/>
</dbReference>
<organism evidence="1 2">
    <name type="scientific">Nocardia cyriacigeorgica</name>
    <dbReference type="NCBI Taxonomy" id="135487"/>
    <lineage>
        <taxon>Bacteria</taxon>
        <taxon>Bacillati</taxon>
        <taxon>Actinomycetota</taxon>
        <taxon>Actinomycetes</taxon>
        <taxon>Mycobacteriales</taxon>
        <taxon>Nocardiaceae</taxon>
        <taxon>Nocardia</taxon>
    </lineage>
</organism>
<dbReference type="SUPFAM" id="SSF117396">
    <property type="entry name" value="TM1631-like"/>
    <property type="match status" value="1"/>
</dbReference>
<comment type="caution">
    <text evidence="1">The sequence shown here is derived from an EMBL/GenBank/DDBJ whole genome shotgun (WGS) entry which is preliminary data.</text>
</comment>
<reference evidence="1 2" key="1">
    <citation type="submission" date="2019-05" db="EMBL/GenBank/DDBJ databases">
        <title>Genomes sequences of two Nocardia cyriacigeorgica environmental isolates, type strains Nocardia asteroides ATCC 19247 and Nocardia cyriacigeorgica DSM 44484.</title>
        <authorList>
            <person name="Vautrin F."/>
            <person name="Bergeron E."/>
            <person name="Dubost A."/>
            <person name="Abrouk D."/>
            <person name="Rodriguez Nava V."/>
            <person name="Pujic P."/>
        </authorList>
    </citation>
    <scope>NUCLEOTIDE SEQUENCE [LARGE SCALE GENOMIC DNA]</scope>
    <source>
        <strain evidence="1 2">EML 446</strain>
    </source>
</reference>
<name>A0A5R8NCZ0_9NOCA</name>
<evidence type="ECO:0000313" key="1">
    <source>
        <dbReference type="EMBL" id="TLF73581.1"/>
    </source>
</evidence>
<dbReference type="AlphaFoldDB" id="A0A5R8NCZ0"/>
<protein>
    <submittedName>
        <fullName evidence="1">DUF72 domain-containing protein</fullName>
    </submittedName>
</protein>
<dbReference type="Pfam" id="PF01904">
    <property type="entry name" value="DUF72"/>
    <property type="match status" value="1"/>
</dbReference>
<dbReference type="EMBL" id="VBUT01000012">
    <property type="protein sequence ID" value="TLF73581.1"/>
    <property type="molecule type" value="Genomic_DNA"/>
</dbReference>
<dbReference type="InterPro" id="IPR036520">
    <property type="entry name" value="UPF0759_sf"/>
</dbReference>
<sequence length="279" mass="31434">MRLHVGCAMWQHPHWQQRPLPAGQRLAWYASRCNAVEGNTTFYATPSRQTVQTWAAQTAPDFRFVAKLPRTITHDRRLNGADAELRAFLDAIEPLGPRVHALWIQLPGSFGPTDLGVLAGFLRNLPGGHRVAVEVRHSAFFTDEGLARQLERVLARVDAEWIPFDTTTLFAAPAVSDGEREAQGKKPRLPRRMRALTEFPIVRYHGRDATEPTVAGWQPWVTTVAQWLREGRSPTVFLHTPDNAAAPELARRFHDEIRALVPRLEPLPEPVSAEPMTLF</sequence>
<proteinExistence type="predicted"/>
<accession>A0A5R8NCZ0</accession>